<dbReference type="NCBIfam" id="TIGR01072">
    <property type="entry name" value="murA"/>
    <property type="match status" value="1"/>
</dbReference>
<evidence type="ECO:0000256" key="9">
    <source>
        <dbReference type="ARBA" id="ARBA00023316"/>
    </source>
</evidence>
<dbReference type="GO" id="GO:0019277">
    <property type="term" value="P:UDP-N-acetylgalactosamine biosynthetic process"/>
    <property type="evidence" value="ECO:0007669"/>
    <property type="project" value="InterPro"/>
</dbReference>
<dbReference type="GO" id="GO:0008360">
    <property type="term" value="P:regulation of cell shape"/>
    <property type="evidence" value="ECO:0007669"/>
    <property type="project" value="UniProtKB-KW"/>
</dbReference>
<evidence type="ECO:0000256" key="4">
    <source>
        <dbReference type="ARBA" id="ARBA00022618"/>
    </source>
</evidence>
<dbReference type="GO" id="GO:0071555">
    <property type="term" value="P:cell wall organization"/>
    <property type="evidence" value="ECO:0007669"/>
    <property type="project" value="UniProtKB-KW"/>
</dbReference>
<keyword evidence="6" id="KW-0133">Cell shape</keyword>
<comment type="pathway">
    <text evidence="2">Cell wall biogenesis; peptidoglycan biosynthesis.</text>
</comment>
<dbReference type="HAMAP" id="MF_00111">
    <property type="entry name" value="MurA"/>
    <property type="match status" value="1"/>
</dbReference>
<keyword evidence="7" id="KW-0573">Peptidoglycan synthesis</keyword>
<evidence type="ECO:0000256" key="10">
    <source>
        <dbReference type="ARBA" id="ARBA00038367"/>
    </source>
</evidence>
<evidence type="ECO:0000256" key="12">
    <source>
        <dbReference type="ARBA" id="ARBA00039754"/>
    </source>
</evidence>
<evidence type="ECO:0000256" key="6">
    <source>
        <dbReference type="ARBA" id="ARBA00022960"/>
    </source>
</evidence>
<keyword evidence="4" id="KW-0132">Cell division</keyword>
<dbReference type="GO" id="GO:0051301">
    <property type="term" value="P:cell division"/>
    <property type="evidence" value="ECO:0007669"/>
    <property type="project" value="UniProtKB-KW"/>
</dbReference>
<comment type="similarity">
    <text evidence="10">Belongs to the EPSP synthase family. MurA subfamily.</text>
</comment>
<comment type="subcellular location">
    <subcellularLocation>
        <location evidence="1">Cytoplasm</location>
    </subcellularLocation>
</comment>
<evidence type="ECO:0000256" key="7">
    <source>
        <dbReference type="ARBA" id="ARBA00022984"/>
    </source>
</evidence>
<proteinExistence type="inferred from homology"/>
<dbReference type="InterPro" id="IPR001986">
    <property type="entry name" value="Enolpyruvate_Tfrase_dom"/>
</dbReference>
<gene>
    <name evidence="16" type="primary">murA</name>
    <name evidence="16" type="ORF">DCW38_03890</name>
</gene>
<dbReference type="Pfam" id="PF00275">
    <property type="entry name" value="EPSP_synthase"/>
    <property type="match status" value="1"/>
</dbReference>
<feature type="non-terminal residue" evidence="16">
    <location>
        <position position="385"/>
    </location>
</feature>
<dbReference type="InterPro" id="IPR050068">
    <property type="entry name" value="MurA_subfamily"/>
</dbReference>
<dbReference type="PANTHER" id="PTHR43783:SF1">
    <property type="entry name" value="UDP-N-ACETYLGLUCOSAMINE 1-CARBOXYVINYLTRANSFERASE"/>
    <property type="match status" value="1"/>
</dbReference>
<comment type="caution">
    <text evidence="16">The sequence shown here is derived from an EMBL/GenBank/DDBJ whole genome shotgun (WGS) entry which is preliminary data.</text>
</comment>
<dbReference type="EMBL" id="DMZY01000117">
    <property type="protein sequence ID" value="HAV92303.1"/>
    <property type="molecule type" value="Genomic_DNA"/>
</dbReference>
<dbReference type="GO" id="GO:0008760">
    <property type="term" value="F:UDP-N-acetylglucosamine 1-carboxyvinyltransferase activity"/>
    <property type="evidence" value="ECO:0007669"/>
    <property type="project" value="UniProtKB-UniRule"/>
</dbReference>
<dbReference type="InterPro" id="IPR005750">
    <property type="entry name" value="UDP_GlcNAc_COvinyl_MurA"/>
</dbReference>
<dbReference type="PANTHER" id="PTHR43783">
    <property type="entry name" value="UDP-N-ACETYLGLUCOSAMINE 1-CARBOXYVINYLTRANSFERASE"/>
    <property type="match status" value="1"/>
</dbReference>
<accession>A0A350H9T7</accession>
<evidence type="ECO:0000313" key="16">
    <source>
        <dbReference type="EMBL" id="HAV92303.1"/>
    </source>
</evidence>
<evidence type="ECO:0000313" key="17">
    <source>
        <dbReference type="Proteomes" id="UP000264062"/>
    </source>
</evidence>
<dbReference type="SUPFAM" id="SSF55205">
    <property type="entry name" value="EPT/RTPC-like"/>
    <property type="match status" value="1"/>
</dbReference>
<dbReference type="InterPro" id="IPR013792">
    <property type="entry name" value="RNA3'P_cycl/enolpyr_Trfase_a/b"/>
</dbReference>
<dbReference type="FunFam" id="3.65.10.10:FF:000001">
    <property type="entry name" value="UDP-N-acetylglucosamine 1-carboxyvinyltransferase"/>
    <property type="match status" value="1"/>
</dbReference>
<evidence type="ECO:0000256" key="2">
    <source>
        <dbReference type="ARBA" id="ARBA00004752"/>
    </source>
</evidence>
<reference evidence="16 17" key="1">
    <citation type="journal article" date="2018" name="Nat. Biotechnol.">
        <title>A standardized bacterial taxonomy based on genome phylogeny substantially revises the tree of life.</title>
        <authorList>
            <person name="Parks D.H."/>
            <person name="Chuvochina M."/>
            <person name="Waite D.W."/>
            <person name="Rinke C."/>
            <person name="Skarshewski A."/>
            <person name="Chaumeil P.A."/>
            <person name="Hugenholtz P."/>
        </authorList>
    </citation>
    <scope>NUCLEOTIDE SEQUENCE [LARGE SCALE GENOMIC DNA]</scope>
    <source>
        <strain evidence="16">UBA9956</strain>
    </source>
</reference>
<keyword evidence="3" id="KW-0963">Cytoplasm</keyword>
<sequence length="385" mass="41507">MDKFVIKGGVKLKGELSASGSKNAVLPIMVASLLSCGKSVIRNVPDVEDVRYMIKVLEYLKAKVDFNNHTLVIEVPEKLNFKAPYDLVRKMRASYYVMGALLGRCNKVDVSLPGGCAIGERPVDLHIKGFEHLGCKITLEHGYIKARTRKLKGSDMFLEGSKGPSVGATINVMMAASLAGGKTVIRGSAIEPEVGDVAHFLNAMGAKITGIDTSIIAIEGVEKLHPVDFSVIPDRIEGATLLTAAAITGGELYLKNCNPNHMSSVLEKFREIGHNVKTDNKTVYLKAVKNLNPVEINVLPYPFFPTDMQAQFTSLLSLVNGMSVITENIFEKRYMHVPELARMGADISIDGSKAIIRGVKKLLGAPTMASDLRASAALVLAALAA</sequence>
<dbReference type="Gene3D" id="3.65.10.10">
    <property type="entry name" value="Enolpyruvate transferase domain"/>
    <property type="match status" value="2"/>
</dbReference>
<name>A0A350H9T7_UNCW3</name>
<evidence type="ECO:0000256" key="8">
    <source>
        <dbReference type="ARBA" id="ARBA00023306"/>
    </source>
</evidence>
<evidence type="ECO:0000256" key="1">
    <source>
        <dbReference type="ARBA" id="ARBA00004496"/>
    </source>
</evidence>
<evidence type="ECO:0000256" key="13">
    <source>
        <dbReference type="ARBA" id="ARBA00047527"/>
    </source>
</evidence>
<evidence type="ECO:0000259" key="15">
    <source>
        <dbReference type="Pfam" id="PF00275"/>
    </source>
</evidence>
<comment type="catalytic activity">
    <reaction evidence="13">
        <text>phosphoenolpyruvate + UDP-N-acetyl-alpha-D-glucosamine = UDP-N-acetyl-3-O-(1-carboxyvinyl)-alpha-D-glucosamine + phosphate</text>
        <dbReference type="Rhea" id="RHEA:18681"/>
        <dbReference type="ChEBI" id="CHEBI:43474"/>
        <dbReference type="ChEBI" id="CHEBI:57705"/>
        <dbReference type="ChEBI" id="CHEBI:58702"/>
        <dbReference type="ChEBI" id="CHEBI:68483"/>
        <dbReference type="EC" id="2.5.1.7"/>
    </reaction>
</comment>
<dbReference type="AlphaFoldDB" id="A0A350H9T7"/>
<dbReference type="Proteomes" id="UP000264062">
    <property type="component" value="Unassembled WGS sequence"/>
</dbReference>
<dbReference type="NCBIfam" id="NF006873">
    <property type="entry name" value="PRK09369.1"/>
    <property type="match status" value="1"/>
</dbReference>
<dbReference type="InterPro" id="IPR036968">
    <property type="entry name" value="Enolpyruvate_Tfrase_sf"/>
</dbReference>
<dbReference type="GO" id="GO:0005737">
    <property type="term" value="C:cytoplasm"/>
    <property type="evidence" value="ECO:0007669"/>
    <property type="project" value="UniProtKB-SubCell"/>
</dbReference>
<evidence type="ECO:0000256" key="3">
    <source>
        <dbReference type="ARBA" id="ARBA00022490"/>
    </source>
</evidence>
<dbReference type="EC" id="2.5.1.7" evidence="11 14"/>
<evidence type="ECO:0000256" key="11">
    <source>
        <dbReference type="ARBA" id="ARBA00039108"/>
    </source>
</evidence>
<keyword evidence="5 16" id="KW-0808">Transferase</keyword>
<dbReference type="CDD" id="cd01555">
    <property type="entry name" value="UdpNAET"/>
    <property type="match status" value="1"/>
</dbReference>
<feature type="domain" description="Enolpyruvate transferase" evidence="15">
    <location>
        <begin position="7"/>
        <end position="384"/>
    </location>
</feature>
<keyword evidence="9" id="KW-0961">Cell wall biogenesis/degradation</keyword>
<evidence type="ECO:0000256" key="14">
    <source>
        <dbReference type="NCBIfam" id="TIGR01072"/>
    </source>
</evidence>
<dbReference type="GO" id="GO:0009252">
    <property type="term" value="P:peptidoglycan biosynthetic process"/>
    <property type="evidence" value="ECO:0007669"/>
    <property type="project" value="UniProtKB-UniRule"/>
</dbReference>
<evidence type="ECO:0000256" key="5">
    <source>
        <dbReference type="ARBA" id="ARBA00022679"/>
    </source>
</evidence>
<keyword evidence="8" id="KW-0131">Cell cycle</keyword>
<organism evidence="16 17">
    <name type="scientific">candidate division WOR-3 bacterium</name>
    <dbReference type="NCBI Taxonomy" id="2052148"/>
    <lineage>
        <taxon>Bacteria</taxon>
        <taxon>Bacteria division WOR-3</taxon>
    </lineage>
</organism>
<protein>
    <recommendedName>
        <fullName evidence="12 14">UDP-N-acetylglucosamine 1-carboxyvinyltransferase</fullName>
        <ecNumber evidence="11 14">2.5.1.7</ecNumber>
    </recommendedName>
</protein>